<sequence length="71" mass="8149">MTDPAEIEDEILDTLTGDEPVRTPGDIGLELKRRGVIEEYDVGEFHDRLEDMRERGLVELNKGNWGEYTVD</sequence>
<proteinExistence type="predicted"/>
<dbReference type="EMBL" id="FNPB01000001">
    <property type="protein sequence ID" value="SDX66207.1"/>
    <property type="molecule type" value="Genomic_DNA"/>
</dbReference>
<dbReference type="OrthoDB" id="372685at2157"/>
<gene>
    <name evidence="1" type="ORF">SAMN04487946_101597</name>
</gene>
<keyword evidence="2" id="KW-1185">Reference proteome</keyword>
<accession>A0A1H3DIN2</accession>
<organism evidence="1 2">
    <name type="scientific">Halobellus clavatus</name>
    <dbReference type="NCBI Taxonomy" id="660517"/>
    <lineage>
        <taxon>Archaea</taxon>
        <taxon>Methanobacteriati</taxon>
        <taxon>Methanobacteriota</taxon>
        <taxon>Stenosarchaea group</taxon>
        <taxon>Halobacteria</taxon>
        <taxon>Halobacteriales</taxon>
        <taxon>Haloferacaceae</taxon>
        <taxon>Halobellus</taxon>
    </lineage>
</organism>
<evidence type="ECO:0000313" key="1">
    <source>
        <dbReference type="EMBL" id="SDX66207.1"/>
    </source>
</evidence>
<dbReference type="AlphaFoldDB" id="A0A1H3DIN2"/>
<name>A0A1H3DIN2_9EURY</name>
<dbReference type="RefSeq" id="WP_089764957.1">
    <property type="nucleotide sequence ID" value="NZ_FNPB01000001.1"/>
</dbReference>
<dbReference type="STRING" id="660517.SAMN04487946_101597"/>
<evidence type="ECO:0000313" key="2">
    <source>
        <dbReference type="Proteomes" id="UP000199170"/>
    </source>
</evidence>
<dbReference type="Proteomes" id="UP000199170">
    <property type="component" value="Unassembled WGS sequence"/>
</dbReference>
<reference evidence="2" key="1">
    <citation type="submission" date="2016-10" db="EMBL/GenBank/DDBJ databases">
        <authorList>
            <person name="Varghese N."/>
            <person name="Submissions S."/>
        </authorList>
    </citation>
    <scope>NUCLEOTIDE SEQUENCE [LARGE SCALE GENOMIC DNA]</scope>
    <source>
        <strain evidence="2">CGMCC 1.10118</strain>
    </source>
</reference>
<protein>
    <submittedName>
        <fullName evidence="1">Uncharacterized protein</fullName>
    </submittedName>
</protein>